<dbReference type="HOGENOM" id="CLU_3391439_0_0_9"/>
<dbReference type="AlphaFoldDB" id="A0A0H2X3M6"/>
<proteinExistence type="predicted"/>
<organism evidence="1 2">
    <name type="scientific">Staphylococcus aureus (strain COL)</name>
    <dbReference type="NCBI Taxonomy" id="93062"/>
    <lineage>
        <taxon>Bacteria</taxon>
        <taxon>Bacillati</taxon>
        <taxon>Bacillota</taxon>
        <taxon>Bacilli</taxon>
        <taxon>Bacillales</taxon>
        <taxon>Staphylococcaceae</taxon>
        <taxon>Staphylococcus</taxon>
    </lineage>
</organism>
<reference evidence="1 2" key="1">
    <citation type="journal article" date="2005" name="J. Bacteriol.">
        <title>Insights on evolution of virulence and resistance from the complete genome analysis of an early methicillin-resistant Staphylococcus aureus strain and a biofilm-producing methicillin-resistant Staphylococcus epidermidis strain.</title>
        <authorList>
            <person name="Gill S.R."/>
            <person name="Fouts D.E."/>
            <person name="Archer G.L."/>
            <person name="Mongodin E.F."/>
            <person name="Deboy R.T."/>
            <person name="Ravel J."/>
            <person name="Paulsen I.T."/>
            <person name="Kolonay J.F."/>
            <person name="Brinkac L."/>
            <person name="Beanan M."/>
            <person name="Dodson R.J."/>
            <person name="Daugherty S.C."/>
            <person name="Madupu R."/>
            <person name="Angiuoli S.V."/>
            <person name="Durkin A.S."/>
            <person name="Haft D.H."/>
            <person name="Vamathevan J."/>
            <person name="Khouri H."/>
            <person name="Utterback T."/>
            <person name="Lee C."/>
            <person name="Dimitrov G."/>
            <person name="Jiang L."/>
            <person name="Qin H."/>
            <person name="Weidman J."/>
            <person name="Tran K."/>
            <person name="Kang K."/>
            <person name="Hance I.R."/>
            <person name="Nelson K.E."/>
            <person name="Fraser C.M."/>
        </authorList>
    </citation>
    <scope>NUCLEOTIDE SEQUENCE [LARGE SCALE GENOMIC DNA]</scope>
    <source>
        <strain evidence="1 2">COL</strain>
    </source>
</reference>
<name>A0A0H2X3M6_STAAC</name>
<evidence type="ECO:0000313" key="2">
    <source>
        <dbReference type="Proteomes" id="UP000000530"/>
    </source>
</evidence>
<gene>
    <name evidence="1" type="ordered locus">SACOL1901</name>
</gene>
<sequence>MPFDSLAVLITTEIAFPTEIFEKYQRTLQIKF</sequence>
<accession>A0A0H2X3M6</accession>
<dbReference type="Proteomes" id="UP000000530">
    <property type="component" value="Chromosome"/>
</dbReference>
<dbReference type="RefSeq" id="WP_001791795.1">
    <property type="nucleotide sequence ID" value="NC_002951.2"/>
</dbReference>
<dbReference type="EMBL" id="CP000046">
    <property type="protein sequence ID" value="AAY21134.1"/>
    <property type="molecule type" value="Genomic_DNA"/>
</dbReference>
<dbReference type="KEGG" id="sac:SACOL1901"/>
<protein>
    <submittedName>
        <fullName evidence="1">Uncharacterized protein</fullName>
    </submittedName>
</protein>
<evidence type="ECO:0000313" key="1">
    <source>
        <dbReference type="EMBL" id="AAY21134.1"/>
    </source>
</evidence>